<feature type="coiled-coil region" evidence="1">
    <location>
        <begin position="232"/>
        <end position="346"/>
    </location>
</feature>
<dbReference type="PATRIC" id="fig|253.9.peg.119"/>
<dbReference type="Proteomes" id="UP000037953">
    <property type="component" value="Unassembled WGS sequence"/>
</dbReference>
<evidence type="ECO:0000313" key="2">
    <source>
        <dbReference type="EMBL" id="KPE52551.1"/>
    </source>
</evidence>
<proteinExistence type="predicted"/>
<evidence type="ECO:0000256" key="1">
    <source>
        <dbReference type="SAM" id="Coils"/>
    </source>
</evidence>
<organism evidence="2 3">
    <name type="scientific">Chryseobacterium indologenes</name>
    <name type="common">Flavobacterium indologenes</name>
    <dbReference type="NCBI Taxonomy" id="253"/>
    <lineage>
        <taxon>Bacteria</taxon>
        <taxon>Pseudomonadati</taxon>
        <taxon>Bacteroidota</taxon>
        <taxon>Flavobacteriia</taxon>
        <taxon>Flavobacteriales</taxon>
        <taxon>Weeksellaceae</taxon>
        <taxon>Chryseobacterium group</taxon>
        <taxon>Chryseobacterium</taxon>
    </lineage>
</organism>
<protein>
    <recommendedName>
        <fullName evidence="4">DUF1269 domain-containing protein</fullName>
    </recommendedName>
</protein>
<dbReference type="SUPFAM" id="SSF58113">
    <property type="entry name" value="Apolipoprotein A-I"/>
    <property type="match status" value="1"/>
</dbReference>
<sequence length="354" mass="40441">MEKIITILLNSEEDAFKASQEIKQLSQNENLTVNELYVLTRNENGEIQIKNAKDETLPYSASGALAGSFIGILGGPLGVLFGMTTGLLAGSLGDLVRASKSSKFLEKTSKSIPTGKTAIVANIDEYWEIPLNSILKPFSAEVKRLNVNEEIEKYINEEAKEIDDEINEFTAKLESAAEDDKAKIDARIAELKAKQAELHQNIKANAKEEKKSVSEWFGKVKNNFSNWRADIADKFDDSKEELIDDYEDLQEDYNELSVKIKRNLKNLENSTEESFRKSIGYVKEEIEELDEDIHKLEEQVDQLVEKDKERWQLKLENLKLKRDELLAKAKSDFEAHREKYQEWLSKTENDLKSN</sequence>
<dbReference type="AlphaFoldDB" id="A0A0N0IXT3"/>
<reference evidence="3" key="2">
    <citation type="submission" date="2015-09" db="EMBL/GenBank/DDBJ databases">
        <title>Draft genome sequence of a multidrug-resistant Chryseobacterium indologenes isolate from Malaysia.</title>
        <authorList>
            <person name="Yu C.Y."/>
            <person name="Ang G.Y."/>
            <person name="Chan K.-G."/>
        </authorList>
    </citation>
    <scope>NUCLEOTIDE SEQUENCE [LARGE SCALE GENOMIC DNA]</scope>
    <source>
        <strain evidence="3">CI_885</strain>
    </source>
</reference>
<accession>A0A0N0IXT3</accession>
<keyword evidence="1" id="KW-0175">Coiled coil</keyword>
<evidence type="ECO:0008006" key="4">
    <source>
        <dbReference type="Google" id="ProtNLM"/>
    </source>
</evidence>
<feature type="coiled-coil region" evidence="1">
    <location>
        <begin position="148"/>
        <end position="208"/>
    </location>
</feature>
<gene>
    <name evidence="2" type="ORF">AOB46_00550</name>
</gene>
<name>A0A0N0IXT3_CHRID</name>
<dbReference type="EMBL" id="LJOD01000001">
    <property type="protein sequence ID" value="KPE52551.1"/>
    <property type="molecule type" value="Genomic_DNA"/>
</dbReference>
<evidence type="ECO:0000313" key="3">
    <source>
        <dbReference type="Proteomes" id="UP000037953"/>
    </source>
</evidence>
<dbReference type="RefSeq" id="WP_062696106.1">
    <property type="nucleotide sequence ID" value="NZ_LJOD01000001.1"/>
</dbReference>
<dbReference type="OrthoDB" id="978939at2"/>
<reference evidence="2 3" key="1">
    <citation type="journal article" date="2015" name="Genom Data">
        <title>Draft genome sequence of a multidrug-resistant Chryseobacterium indologenes isolate from Malaysia.</title>
        <authorList>
            <person name="Yu C.Y."/>
            <person name="Ang G.Y."/>
            <person name="Cheng H.J."/>
            <person name="Cheong Y.M."/>
            <person name="Yin W.F."/>
            <person name="Chan K.G."/>
        </authorList>
    </citation>
    <scope>NUCLEOTIDE SEQUENCE [LARGE SCALE GENOMIC DNA]</scope>
    <source>
        <strain evidence="2 3">CI_885</strain>
    </source>
</reference>
<dbReference type="Gene3D" id="1.20.120.20">
    <property type="entry name" value="Apolipoprotein"/>
    <property type="match status" value="1"/>
</dbReference>
<comment type="caution">
    <text evidence="2">The sequence shown here is derived from an EMBL/GenBank/DDBJ whole genome shotgun (WGS) entry which is preliminary data.</text>
</comment>